<organism evidence="2 3">
    <name type="scientific">Hansschlegelia zhihuaiae</name>
    <dbReference type="NCBI Taxonomy" id="405005"/>
    <lineage>
        <taxon>Bacteria</taxon>
        <taxon>Pseudomonadati</taxon>
        <taxon>Pseudomonadota</taxon>
        <taxon>Alphaproteobacteria</taxon>
        <taxon>Hyphomicrobiales</taxon>
        <taxon>Methylopilaceae</taxon>
        <taxon>Hansschlegelia</taxon>
    </lineage>
</organism>
<keyword evidence="3" id="KW-1185">Reference proteome</keyword>
<gene>
    <name evidence="2" type="ORF">EK403_15290</name>
</gene>
<comment type="caution">
    <text evidence="2">The sequence shown here is derived from an EMBL/GenBank/DDBJ whole genome shotgun (WGS) entry which is preliminary data.</text>
</comment>
<dbReference type="AlphaFoldDB" id="A0A4Q0MF71"/>
<feature type="transmembrane region" description="Helical" evidence="1">
    <location>
        <begin position="90"/>
        <end position="110"/>
    </location>
</feature>
<sequence>MVPRKDALSGILLVALGVVSLGIATFFLVLRPSLLPEDLAYTGVDASALPEAFHDWLRIVFRTWGGFIAGLGCLLVGVGVFLLTGRLRWLYLGSSAGIVLAFGRFLFSNIVLGSNFLWLIAAAFALALCTAFLLVVRSGR</sequence>
<evidence type="ECO:0000256" key="1">
    <source>
        <dbReference type="SAM" id="Phobius"/>
    </source>
</evidence>
<dbReference type="EMBL" id="RYFI01000015">
    <property type="protein sequence ID" value="RXF71536.1"/>
    <property type="molecule type" value="Genomic_DNA"/>
</dbReference>
<proteinExistence type="predicted"/>
<protein>
    <submittedName>
        <fullName evidence="2">Uncharacterized protein</fullName>
    </submittedName>
</protein>
<reference evidence="2 3" key="1">
    <citation type="submission" date="2018-12" db="EMBL/GenBank/DDBJ databases">
        <title>bacterium Hansschlegelia zhihuaiae S113.</title>
        <authorList>
            <person name="He J."/>
        </authorList>
    </citation>
    <scope>NUCLEOTIDE SEQUENCE [LARGE SCALE GENOMIC DNA]</scope>
    <source>
        <strain evidence="2 3">S 113</strain>
    </source>
</reference>
<dbReference type="Proteomes" id="UP000289708">
    <property type="component" value="Unassembled WGS sequence"/>
</dbReference>
<feature type="transmembrane region" description="Helical" evidence="1">
    <location>
        <begin position="64"/>
        <end position="83"/>
    </location>
</feature>
<keyword evidence="1" id="KW-0472">Membrane</keyword>
<evidence type="ECO:0000313" key="2">
    <source>
        <dbReference type="EMBL" id="RXF71536.1"/>
    </source>
</evidence>
<feature type="transmembrane region" description="Helical" evidence="1">
    <location>
        <begin position="116"/>
        <end position="136"/>
    </location>
</feature>
<name>A0A4Q0MF71_9HYPH</name>
<dbReference type="OrthoDB" id="8854344at2"/>
<keyword evidence="1" id="KW-1133">Transmembrane helix</keyword>
<feature type="transmembrane region" description="Helical" evidence="1">
    <location>
        <begin position="7"/>
        <end position="30"/>
    </location>
</feature>
<accession>A0A4Q0MF71</accession>
<keyword evidence="1" id="KW-0812">Transmembrane</keyword>
<evidence type="ECO:0000313" key="3">
    <source>
        <dbReference type="Proteomes" id="UP000289708"/>
    </source>
</evidence>